<comment type="catalytic activity">
    <reaction evidence="1">
        <text>peroxynitrite = nitrate</text>
        <dbReference type="Rhea" id="RHEA:63116"/>
        <dbReference type="ChEBI" id="CHEBI:17632"/>
        <dbReference type="ChEBI" id="CHEBI:25941"/>
    </reaction>
    <physiologicalReaction direction="left-to-right" evidence="1">
        <dbReference type="Rhea" id="RHEA:63117"/>
    </physiologicalReaction>
</comment>
<dbReference type="CDD" id="cd07828">
    <property type="entry name" value="lipocalin_heme-bd-THAP4-like"/>
    <property type="match status" value="1"/>
</dbReference>
<dbReference type="GO" id="GO:0008289">
    <property type="term" value="F:lipid binding"/>
    <property type="evidence" value="ECO:0007669"/>
    <property type="project" value="UniProtKB-KW"/>
</dbReference>
<evidence type="ECO:0000313" key="4">
    <source>
        <dbReference type="Proteomes" id="UP000275846"/>
    </source>
</evidence>
<evidence type="ECO:0000313" key="3">
    <source>
        <dbReference type="EMBL" id="VDL88622.1"/>
    </source>
</evidence>
<dbReference type="InterPro" id="IPR012674">
    <property type="entry name" value="Calycin"/>
</dbReference>
<dbReference type="AlphaFoldDB" id="A0A183SDD9"/>
<dbReference type="STRING" id="70667.A0A183SDD9"/>
<accession>A0A183SDD9</accession>
<dbReference type="OrthoDB" id="58529at2759"/>
<organism evidence="5">
    <name type="scientific">Schistocephalus solidus</name>
    <name type="common">Tapeworm</name>
    <dbReference type="NCBI Taxonomy" id="70667"/>
    <lineage>
        <taxon>Eukaryota</taxon>
        <taxon>Metazoa</taxon>
        <taxon>Spiralia</taxon>
        <taxon>Lophotrochozoa</taxon>
        <taxon>Platyhelminthes</taxon>
        <taxon>Cestoda</taxon>
        <taxon>Eucestoda</taxon>
        <taxon>Diphyllobothriidea</taxon>
        <taxon>Diphyllobothriidae</taxon>
        <taxon>Schistocephalus</taxon>
    </lineage>
</organism>
<reference evidence="5" key="1">
    <citation type="submission" date="2016-06" db="UniProtKB">
        <authorList>
            <consortium name="WormBaseParasite"/>
        </authorList>
    </citation>
    <scope>IDENTIFICATION</scope>
</reference>
<evidence type="ECO:0000313" key="5">
    <source>
        <dbReference type="WBParaSite" id="SSLN_0000230701-mRNA-1"/>
    </source>
</evidence>
<dbReference type="EMBL" id="UYSU01032204">
    <property type="protein sequence ID" value="VDL88622.1"/>
    <property type="molecule type" value="Genomic_DNA"/>
</dbReference>
<feature type="domain" description="THAP4-like heme-binding" evidence="2">
    <location>
        <begin position="8"/>
        <end position="158"/>
    </location>
</feature>
<evidence type="ECO:0000256" key="1">
    <source>
        <dbReference type="ARBA" id="ARBA00036993"/>
    </source>
</evidence>
<dbReference type="Pfam" id="PF08768">
    <property type="entry name" value="THAP4_heme-bd"/>
    <property type="match status" value="1"/>
</dbReference>
<dbReference type="Gene3D" id="2.40.128.20">
    <property type="match status" value="1"/>
</dbReference>
<sequence>MGDVHASMGKLSFLLGNWHGSGVGTVSESRSFNYQEDLEIKSIGQPSFSYTGNAVRDGKPMHRESGFIKCHTDGQVCFVVVDNLGVAYLLCGSLSDEDSEFPSLVLTSHSIASAPFNKEPRVTKLQRIYSRSGNTLTMKVLMATSKSPELSEHLNVTYNLVI</sequence>
<dbReference type="PANTHER" id="PTHR15854">
    <property type="entry name" value="THAP4 PROTEIN"/>
    <property type="match status" value="1"/>
</dbReference>
<dbReference type="WBParaSite" id="SSLN_0000230701-mRNA-1">
    <property type="protein sequence ID" value="SSLN_0000230701-mRNA-1"/>
    <property type="gene ID" value="SSLN_0000230701"/>
</dbReference>
<reference evidence="3 4" key="2">
    <citation type="submission" date="2018-11" db="EMBL/GenBank/DDBJ databases">
        <authorList>
            <consortium name="Pathogen Informatics"/>
        </authorList>
    </citation>
    <scope>NUCLEOTIDE SEQUENCE [LARGE SCALE GENOMIC DNA]</scope>
    <source>
        <strain evidence="3 4">NST_G2</strain>
    </source>
</reference>
<evidence type="ECO:0000259" key="2">
    <source>
        <dbReference type="Pfam" id="PF08768"/>
    </source>
</evidence>
<gene>
    <name evidence="3" type="ORF">SSLN_LOCUS2237</name>
</gene>
<dbReference type="Proteomes" id="UP000275846">
    <property type="component" value="Unassembled WGS sequence"/>
</dbReference>
<keyword evidence="4" id="KW-1185">Reference proteome</keyword>
<dbReference type="InterPro" id="IPR045165">
    <property type="entry name" value="Nitrobindin"/>
</dbReference>
<protein>
    <submittedName>
        <fullName evidence="5">DUF1794 domain-containing protein</fullName>
    </submittedName>
</protein>
<proteinExistence type="predicted"/>
<name>A0A183SDD9_SCHSO</name>
<dbReference type="PANTHER" id="PTHR15854:SF4">
    <property type="entry name" value="PEROXYNITRITE ISOMERASE THAP4"/>
    <property type="match status" value="1"/>
</dbReference>
<dbReference type="SUPFAM" id="SSF50814">
    <property type="entry name" value="Lipocalins"/>
    <property type="match status" value="1"/>
</dbReference>
<dbReference type="InterPro" id="IPR014878">
    <property type="entry name" value="THAP4-like_heme-bd"/>
</dbReference>